<dbReference type="EMBL" id="NCKV01001799">
    <property type="protein sequence ID" value="RWS27758.1"/>
    <property type="molecule type" value="Genomic_DNA"/>
</dbReference>
<feature type="region of interest" description="Disordered" evidence="4">
    <location>
        <begin position="250"/>
        <end position="276"/>
    </location>
</feature>
<feature type="compositionally biased region" description="Basic and acidic residues" evidence="4">
    <location>
        <begin position="302"/>
        <end position="331"/>
    </location>
</feature>
<dbReference type="GO" id="GO:0030686">
    <property type="term" value="C:90S preribosome"/>
    <property type="evidence" value="ECO:0007669"/>
    <property type="project" value="TreeGrafter"/>
</dbReference>
<evidence type="ECO:0000259" key="5">
    <source>
        <dbReference type="Pfam" id="PF12936"/>
    </source>
</evidence>
<dbReference type="InterPro" id="IPR018034">
    <property type="entry name" value="Kri1"/>
</dbReference>
<dbReference type="STRING" id="299467.A0A443SJP5"/>
<sequence length="522" mass="61573">MAKQLFEDDGSDEDLNLTLNEDYASRYETWRRKEEIQKFKDKYGEEALSESSDCCSDSAEDEESSEEEPQLNDVFDEEFFKVFAALKRRDAKIYEKDKVFFSGDKKPVASTSKIKNPENKKMSLKDYHINLIEKRKGITEEDEEPQTQQASMSYYEELNDIKNELKAALSDEEEENDNTLLTVSKVIPYEIEHSNKNVLETLNDDDKNISFMKKYWSEKNNNLEENEKFLRDYIVNKRYLESEFEDNVESVSFGKPKKNDKIDSEDENEAASTDESKTIKISKYHFEEPDANTIKRYPRNVESVRDVSSKESKATKRSERRERKKKEKESELQKFRDLKRAEIKERLEKLAHISRNDSLLTSAVDVDLLVDDDTDFDPNTYDDKMRRLFDEQYYSIKGEQKKPEFEFVAGIDDMEDEHEEQPSEFQNLIGKDLPTRFKYRKVPENDFGLTSEELLFADDKELNKWVSLKKISQYRTDDEEQFDQKSYATKKSMLELKKKIFKSIYGEENVNKNEGGEVMMKV</sequence>
<dbReference type="PANTHER" id="PTHR14490">
    <property type="entry name" value="ZINC FINGER, ZZ TYPE"/>
    <property type="match status" value="1"/>
</dbReference>
<accession>A0A443SJP5</accession>
<proteinExistence type="inferred from homology"/>
<dbReference type="GO" id="GO:0000447">
    <property type="term" value="P:endonucleolytic cleavage in ITS1 to separate SSU-rRNA from 5.8S rRNA and LSU-rRNA from tricistronic rRNA transcript (SSU-rRNA, 5.8S rRNA, LSU-rRNA)"/>
    <property type="evidence" value="ECO:0007669"/>
    <property type="project" value="TreeGrafter"/>
</dbReference>
<dbReference type="Pfam" id="PF05178">
    <property type="entry name" value="Kri1"/>
    <property type="match status" value="1"/>
</dbReference>
<feature type="domain" description="Kri1-like C-terminal" evidence="5">
    <location>
        <begin position="422"/>
        <end position="500"/>
    </location>
</feature>
<comment type="caution">
    <text evidence="6">The sequence shown here is derived from an EMBL/GenBank/DDBJ whole genome shotgun (WGS) entry which is preliminary data.</text>
</comment>
<evidence type="ECO:0000256" key="1">
    <source>
        <dbReference type="ARBA" id="ARBA00007473"/>
    </source>
</evidence>
<dbReference type="PANTHER" id="PTHR14490:SF5">
    <property type="entry name" value="PROTEIN KRI1 HOMOLOG"/>
    <property type="match status" value="1"/>
</dbReference>
<keyword evidence="7" id="KW-1185">Reference proteome</keyword>
<dbReference type="Pfam" id="PF12936">
    <property type="entry name" value="Kri1_C"/>
    <property type="match status" value="1"/>
</dbReference>
<evidence type="ECO:0000256" key="2">
    <source>
        <dbReference type="ARBA" id="ARBA00017294"/>
    </source>
</evidence>
<protein>
    <recommendedName>
        <fullName evidence="2">Protein KRI1 homolog</fullName>
    </recommendedName>
</protein>
<dbReference type="GO" id="GO:0005730">
    <property type="term" value="C:nucleolus"/>
    <property type="evidence" value="ECO:0007669"/>
    <property type="project" value="TreeGrafter"/>
</dbReference>
<organism evidence="6 7">
    <name type="scientific">Leptotrombidium deliense</name>
    <dbReference type="NCBI Taxonomy" id="299467"/>
    <lineage>
        <taxon>Eukaryota</taxon>
        <taxon>Metazoa</taxon>
        <taxon>Ecdysozoa</taxon>
        <taxon>Arthropoda</taxon>
        <taxon>Chelicerata</taxon>
        <taxon>Arachnida</taxon>
        <taxon>Acari</taxon>
        <taxon>Acariformes</taxon>
        <taxon>Trombidiformes</taxon>
        <taxon>Prostigmata</taxon>
        <taxon>Anystina</taxon>
        <taxon>Parasitengona</taxon>
        <taxon>Trombiculoidea</taxon>
        <taxon>Trombiculidae</taxon>
        <taxon>Leptotrombidium</taxon>
    </lineage>
</organism>
<name>A0A443SJP5_9ACAR</name>
<evidence type="ECO:0000313" key="7">
    <source>
        <dbReference type="Proteomes" id="UP000288716"/>
    </source>
</evidence>
<evidence type="ECO:0000313" key="6">
    <source>
        <dbReference type="EMBL" id="RWS27758.1"/>
    </source>
</evidence>
<dbReference type="VEuPathDB" id="VectorBase:LDEU004282"/>
<evidence type="ECO:0000256" key="3">
    <source>
        <dbReference type="SAM" id="Coils"/>
    </source>
</evidence>
<feature type="region of interest" description="Disordered" evidence="4">
    <location>
        <begin position="44"/>
        <end position="72"/>
    </location>
</feature>
<dbReference type="Proteomes" id="UP000288716">
    <property type="component" value="Unassembled WGS sequence"/>
</dbReference>
<keyword evidence="3" id="KW-0175">Coiled coil</keyword>
<evidence type="ECO:0000256" key="4">
    <source>
        <dbReference type="SAM" id="MobiDB-lite"/>
    </source>
</evidence>
<dbReference type="InterPro" id="IPR024626">
    <property type="entry name" value="Kri1-like_C"/>
</dbReference>
<comment type="similarity">
    <text evidence="1">Belongs to the KRI1 family.</text>
</comment>
<feature type="coiled-coil region" evidence="3">
    <location>
        <begin position="155"/>
        <end position="182"/>
    </location>
</feature>
<feature type="region of interest" description="Disordered" evidence="4">
    <location>
        <begin position="292"/>
        <end position="331"/>
    </location>
</feature>
<dbReference type="OrthoDB" id="10252032at2759"/>
<feature type="compositionally biased region" description="Acidic residues" evidence="4">
    <location>
        <begin position="58"/>
        <end position="72"/>
    </location>
</feature>
<reference evidence="6 7" key="1">
    <citation type="journal article" date="2018" name="Gigascience">
        <title>Genomes of trombidid mites reveal novel predicted allergens and laterally-transferred genes associated with secondary metabolism.</title>
        <authorList>
            <person name="Dong X."/>
            <person name="Chaisiri K."/>
            <person name="Xia D."/>
            <person name="Armstrong S.D."/>
            <person name="Fang Y."/>
            <person name="Donnelly M.J."/>
            <person name="Kadowaki T."/>
            <person name="McGarry J.W."/>
            <person name="Darby A.C."/>
            <person name="Makepeace B.L."/>
        </authorList>
    </citation>
    <scope>NUCLEOTIDE SEQUENCE [LARGE SCALE GENOMIC DNA]</scope>
    <source>
        <strain evidence="6">UoL-UT</strain>
    </source>
</reference>
<dbReference type="AlphaFoldDB" id="A0A443SJP5"/>
<gene>
    <name evidence="6" type="ORF">B4U80_07356</name>
</gene>